<evidence type="ECO:0000313" key="2">
    <source>
        <dbReference type="Proteomes" id="UP000478052"/>
    </source>
</evidence>
<keyword evidence="2" id="KW-1185">Reference proteome</keyword>
<dbReference type="AlphaFoldDB" id="A0A6G0YQP1"/>
<sequence>MGPTKNSAFSSFPLYSIKRKNSGLFNSSEIKYTRLSRFRQKAELESPYHAVYTSQRVNSPTSTENQRM</sequence>
<dbReference type="Proteomes" id="UP000478052">
    <property type="component" value="Unassembled WGS sequence"/>
</dbReference>
<evidence type="ECO:0000313" key="1">
    <source>
        <dbReference type="EMBL" id="KAF0759800.1"/>
    </source>
</evidence>
<organism evidence="1 2">
    <name type="scientific">Aphis craccivora</name>
    <name type="common">Cowpea aphid</name>
    <dbReference type="NCBI Taxonomy" id="307492"/>
    <lineage>
        <taxon>Eukaryota</taxon>
        <taxon>Metazoa</taxon>
        <taxon>Ecdysozoa</taxon>
        <taxon>Arthropoda</taxon>
        <taxon>Hexapoda</taxon>
        <taxon>Insecta</taxon>
        <taxon>Pterygota</taxon>
        <taxon>Neoptera</taxon>
        <taxon>Paraneoptera</taxon>
        <taxon>Hemiptera</taxon>
        <taxon>Sternorrhyncha</taxon>
        <taxon>Aphidomorpha</taxon>
        <taxon>Aphidoidea</taxon>
        <taxon>Aphididae</taxon>
        <taxon>Aphidini</taxon>
        <taxon>Aphis</taxon>
        <taxon>Aphis</taxon>
    </lineage>
</organism>
<reference evidence="1 2" key="1">
    <citation type="submission" date="2019-08" db="EMBL/GenBank/DDBJ databases">
        <title>Whole genome of Aphis craccivora.</title>
        <authorList>
            <person name="Voronova N.V."/>
            <person name="Shulinski R.S."/>
            <person name="Bandarenka Y.V."/>
            <person name="Zhorov D.G."/>
            <person name="Warner D."/>
        </authorList>
    </citation>
    <scope>NUCLEOTIDE SEQUENCE [LARGE SCALE GENOMIC DNA]</scope>
    <source>
        <strain evidence="1">180601</strain>
        <tissue evidence="1">Whole Body</tissue>
    </source>
</reference>
<gene>
    <name evidence="1" type="ORF">FWK35_00029788</name>
</gene>
<comment type="caution">
    <text evidence="1">The sequence shown here is derived from an EMBL/GenBank/DDBJ whole genome shotgun (WGS) entry which is preliminary data.</text>
</comment>
<proteinExistence type="predicted"/>
<protein>
    <submittedName>
        <fullName evidence="1">Uncharacterized protein</fullName>
    </submittedName>
</protein>
<dbReference type="EMBL" id="VUJU01002884">
    <property type="protein sequence ID" value="KAF0759800.1"/>
    <property type="molecule type" value="Genomic_DNA"/>
</dbReference>
<accession>A0A6G0YQP1</accession>
<name>A0A6G0YQP1_APHCR</name>